<dbReference type="GO" id="GO:0033743">
    <property type="term" value="F:peptide-methionine (R)-S-oxide reductase activity"/>
    <property type="evidence" value="ECO:0007669"/>
    <property type="project" value="UniProtKB-EC"/>
</dbReference>
<evidence type="ECO:0000313" key="20">
    <source>
        <dbReference type="Proteomes" id="UP001321473"/>
    </source>
</evidence>
<dbReference type="PROSITE" id="PS51790">
    <property type="entry name" value="MSRB"/>
    <property type="match status" value="1"/>
</dbReference>
<evidence type="ECO:0000256" key="3">
    <source>
        <dbReference type="ARBA" id="ARBA00004245"/>
    </source>
</evidence>
<dbReference type="GO" id="GO:0030091">
    <property type="term" value="P:protein repair"/>
    <property type="evidence" value="ECO:0007669"/>
    <property type="project" value="TreeGrafter"/>
</dbReference>
<evidence type="ECO:0000256" key="15">
    <source>
        <dbReference type="ARBA" id="ARBA00046083"/>
    </source>
</evidence>
<dbReference type="GO" id="GO:0005634">
    <property type="term" value="C:nucleus"/>
    <property type="evidence" value="ECO:0007669"/>
    <property type="project" value="UniProtKB-SubCell"/>
</dbReference>
<comment type="subcellular location">
    <subcellularLocation>
        <location evidence="3">Cytoplasm</location>
        <location evidence="3">Cytoskeleton</location>
    </subcellularLocation>
    <subcellularLocation>
        <location evidence="2">Nucleus</location>
    </subcellularLocation>
</comment>
<evidence type="ECO:0000256" key="17">
    <source>
        <dbReference type="SAM" id="MobiDB-lite"/>
    </source>
</evidence>
<dbReference type="Pfam" id="PF01641">
    <property type="entry name" value="SelR"/>
    <property type="match status" value="1"/>
</dbReference>
<evidence type="ECO:0000313" key="19">
    <source>
        <dbReference type="EMBL" id="KAK8784924.1"/>
    </source>
</evidence>
<dbReference type="EMBL" id="JARKHS020004102">
    <property type="protein sequence ID" value="KAK8784924.1"/>
    <property type="molecule type" value="Genomic_DNA"/>
</dbReference>
<dbReference type="InterPro" id="IPR011057">
    <property type="entry name" value="Mss4-like_sf"/>
</dbReference>
<comment type="function">
    <text evidence="15">Methionine-sulfoxide reductase that specifically reduces methionine (R)-sulfoxide back to methionine. While in many cases, methionine oxidation is the result of random oxidation following oxidative stress, methionine oxidation is also a post-translational modification that takes place on specific residue. Acts as a regulator of actin assembly by reducing methionine (R)-sulfoxide mediated by MICALs (MICAL1, MICAL2 or MICAL3) on actin, thereby promoting filament repolymerization. Plays a role in innate immunity by reducing oxidized actin, leading to actin repolymerization in macrophages.</text>
</comment>
<organism evidence="19 20">
    <name type="scientific">Amblyomma americanum</name>
    <name type="common">Lone star tick</name>
    <dbReference type="NCBI Taxonomy" id="6943"/>
    <lineage>
        <taxon>Eukaryota</taxon>
        <taxon>Metazoa</taxon>
        <taxon>Ecdysozoa</taxon>
        <taxon>Arthropoda</taxon>
        <taxon>Chelicerata</taxon>
        <taxon>Arachnida</taxon>
        <taxon>Acari</taxon>
        <taxon>Parasitiformes</taxon>
        <taxon>Ixodida</taxon>
        <taxon>Ixodoidea</taxon>
        <taxon>Ixodidae</taxon>
        <taxon>Amblyomminae</taxon>
        <taxon>Amblyomma</taxon>
    </lineage>
</organism>
<evidence type="ECO:0000256" key="16">
    <source>
        <dbReference type="ARBA" id="ARBA00048488"/>
    </source>
</evidence>
<evidence type="ECO:0000256" key="12">
    <source>
        <dbReference type="ARBA" id="ARBA00023002"/>
    </source>
</evidence>
<evidence type="ECO:0000256" key="11">
    <source>
        <dbReference type="ARBA" id="ARBA00022933"/>
    </source>
</evidence>
<dbReference type="PANTHER" id="PTHR46755:SF5">
    <property type="entry name" value="METHIONINE-R-SULFOXIDE REDUCTASE B1"/>
    <property type="match status" value="1"/>
</dbReference>
<dbReference type="PANTHER" id="PTHR46755">
    <property type="entry name" value="METHIONINE-R-SULFOXIDE REDUCTASE B1"/>
    <property type="match status" value="1"/>
</dbReference>
<proteinExistence type="inferred from homology"/>
<feature type="domain" description="MsrB" evidence="18">
    <location>
        <begin position="63"/>
        <end position="176"/>
    </location>
</feature>
<comment type="caution">
    <text evidence="19">The sequence shown here is derived from an EMBL/GenBank/DDBJ whole genome shotgun (WGS) entry which is preliminary data.</text>
</comment>
<protein>
    <recommendedName>
        <fullName evidence="5">peptide-methionine (R)-S-oxide reductase</fullName>
        <ecNumber evidence="5">1.8.4.12</ecNumber>
    </recommendedName>
</protein>
<dbReference type="Gene3D" id="2.170.150.20">
    <property type="entry name" value="Peptide methionine sulfoxide reductase"/>
    <property type="match status" value="1"/>
</dbReference>
<dbReference type="SUPFAM" id="SSF51316">
    <property type="entry name" value="Mss4-like"/>
    <property type="match status" value="1"/>
</dbReference>
<keyword evidence="14" id="KW-0539">Nucleus</keyword>
<evidence type="ECO:0000256" key="13">
    <source>
        <dbReference type="ARBA" id="ARBA00023212"/>
    </source>
</evidence>
<comment type="similarity">
    <text evidence="4">Belongs to the MsrB Met sulfoxide reductase family.</text>
</comment>
<comment type="cofactor">
    <cofactor evidence="1">
        <name>Zn(2+)</name>
        <dbReference type="ChEBI" id="CHEBI:29105"/>
    </cofactor>
</comment>
<evidence type="ECO:0000256" key="4">
    <source>
        <dbReference type="ARBA" id="ARBA00007174"/>
    </source>
</evidence>
<gene>
    <name evidence="19" type="ORF">V5799_008710</name>
</gene>
<evidence type="ECO:0000259" key="18">
    <source>
        <dbReference type="PROSITE" id="PS51790"/>
    </source>
</evidence>
<evidence type="ECO:0000256" key="8">
    <source>
        <dbReference type="ARBA" id="ARBA00022723"/>
    </source>
</evidence>
<dbReference type="GO" id="GO:0046872">
    <property type="term" value="F:metal ion binding"/>
    <property type="evidence" value="ECO:0007669"/>
    <property type="project" value="UniProtKB-KW"/>
</dbReference>
<dbReference type="InterPro" id="IPR002579">
    <property type="entry name" value="Met_Sox_Rdtase_MsrB_dom"/>
</dbReference>
<evidence type="ECO:0000256" key="9">
    <source>
        <dbReference type="ARBA" id="ARBA00022833"/>
    </source>
</evidence>
<dbReference type="GO" id="GO:0005856">
    <property type="term" value="C:cytoskeleton"/>
    <property type="evidence" value="ECO:0007669"/>
    <property type="project" value="UniProtKB-SubCell"/>
</dbReference>
<dbReference type="GO" id="GO:0045087">
    <property type="term" value="P:innate immune response"/>
    <property type="evidence" value="ECO:0007669"/>
    <property type="project" value="UniProtKB-KW"/>
</dbReference>
<keyword evidence="8" id="KW-0479">Metal-binding</keyword>
<comment type="catalytic activity">
    <reaction evidence="16">
        <text>L-methionyl-[protein] + [thioredoxin]-disulfide + H2O = L-methionyl-(R)-S-oxide-[protein] + [thioredoxin]-dithiol</text>
        <dbReference type="Rhea" id="RHEA:24164"/>
        <dbReference type="Rhea" id="RHEA-COMP:10698"/>
        <dbReference type="Rhea" id="RHEA-COMP:10700"/>
        <dbReference type="Rhea" id="RHEA-COMP:12313"/>
        <dbReference type="Rhea" id="RHEA-COMP:12314"/>
        <dbReference type="ChEBI" id="CHEBI:15377"/>
        <dbReference type="ChEBI" id="CHEBI:16044"/>
        <dbReference type="ChEBI" id="CHEBI:29950"/>
        <dbReference type="ChEBI" id="CHEBI:45764"/>
        <dbReference type="ChEBI" id="CHEBI:50058"/>
        <dbReference type="EC" id="1.8.4.12"/>
    </reaction>
</comment>
<evidence type="ECO:0000256" key="14">
    <source>
        <dbReference type="ARBA" id="ARBA00023242"/>
    </source>
</evidence>
<keyword evidence="9" id="KW-0862">Zinc</keyword>
<keyword evidence="20" id="KW-1185">Reference proteome</keyword>
<dbReference type="InterPro" id="IPR052150">
    <property type="entry name" value="MsrB_Met_sulfoxide_reductase"/>
</dbReference>
<evidence type="ECO:0000256" key="2">
    <source>
        <dbReference type="ARBA" id="ARBA00004123"/>
    </source>
</evidence>
<keyword evidence="11" id="KW-0712">Selenocysteine</keyword>
<dbReference type="Proteomes" id="UP001321473">
    <property type="component" value="Unassembled WGS sequence"/>
</dbReference>
<keyword evidence="10" id="KW-0391">Immunity</keyword>
<sequence length="188" mass="20371">MSRYLIFVICCGSTFGLLPGNRGSRLSAPQICVTSGAVRSVRSVAAALYVTFLFGLEVVRGFAPCHPVTMAYCMWNGAEKYRDTFVSGTYVCSQCGHELFSSRTKFAHHSPWPSFTETVHENSVAKRPEIGRPSALKVYCGKCNQGLGHDSDSVPGADATKAEDVPNGGNLEQQTPKPLGLLYRCNLS</sequence>
<keyword evidence="7" id="KW-0399">Innate immunity</keyword>
<name>A0AAQ4FC92_AMBAM</name>
<evidence type="ECO:0000256" key="10">
    <source>
        <dbReference type="ARBA" id="ARBA00022859"/>
    </source>
</evidence>
<evidence type="ECO:0000256" key="6">
    <source>
        <dbReference type="ARBA" id="ARBA00022490"/>
    </source>
</evidence>
<feature type="region of interest" description="Disordered" evidence="17">
    <location>
        <begin position="151"/>
        <end position="174"/>
    </location>
</feature>
<reference evidence="19 20" key="1">
    <citation type="journal article" date="2023" name="Arcadia Sci">
        <title>De novo assembly of a long-read Amblyomma americanum tick genome.</title>
        <authorList>
            <person name="Chou S."/>
            <person name="Poskanzer K.E."/>
            <person name="Rollins M."/>
            <person name="Thuy-Boun P.S."/>
        </authorList>
    </citation>
    <scope>NUCLEOTIDE SEQUENCE [LARGE SCALE GENOMIC DNA]</scope>
    <source>
        <strain evidence="19">F_SG_1</strain>
        <tissue evidence="19">Salivary glands</tissue>
    </source>
</reference>
<dbReference type="EC" id="1.8.4.12" evidence="5"/>
<keyword evidence="12" id="KW-0560">Oxidoreductase</keyword>
<accession>A0AAQ4FC92</accession>
<keyword evidence="13" id="KW-0206">Cytoskeleton</keyword>
<evidence type="ECO:0000256" key="1">
    <source>
        <dbReference type="ARBA" id="ARBA00001947"/>
    </source>
</evidence>
<dbReference type="AlphaFoldDB" id="A0AAQ4FC92"/>
<evidence type="ECO:0000256" key="7">
    <source>
        <dbReference type="ARBA" id="ARBA00022588"/>
    </source>
</evidence>
<keyword evidence="6" id="KW-0963">Cytoplasm</keyword>
<evidence type="ECO:0000256" key="5">
    <source>
        <dbReference type="ARBA" id="ARBA00012499"/>
    </source>
</evidence>